<reference evidence="2" key="2">
    <citation type="submission" date="2020-11" db="EMBL/GenBank/DDBJ databases">
        <authorList>
            <person name="McCartney M.A."/>
            <person name="Auch B."/>
            <person name="Kono T."/>
            <person name="Mallez S."/>
            <person name="Becker A."/>
            <person name="Gohl D.M."/>
            <person name="Silverstein K.A.T."/>
            <person name="Koren S."/>
            <person name="Bechman K.B."/>
            <person name="Herman A."/>
            <person name="Abrahante J.E."/>
            <person name="Garbe J."/>
        </authorList>
    </citation>
    <scope>NUCLEOTIDE SEQUENCE</scope>
    <source>
        <strain evidence="2">Duluth1</strain>
        <tissue evidence="2">Whole animal</tissue>
    </source>
</reference>
<reference evidence="2" key="1">
    <citation type="journal article" date="2019" name="bioRxiv">
        <title>The Genome of the Zebra Mussel, Dreissena polymorpha: A Resource for Invasive Species Research.</title>
        <authorList>
            <person name="McCartney M.A."/>
            <person name="Auch B."/>
            <person name="Kono T."/>
            <person name="Mallez S."/>
            <person name="Zhang Y."/>
            <person name="Obille A."/>
            <person name="Becker A."/>
            <person name="Abrahante J.E."/>
            <person name="Garbe J."/>
            <person name="Badalamenti J.P."/>
            <person name="Herman A."/>
            <person name="Mangelson H."/>
            <person name="Liachko I."/>
            <person name="Sullivan S."/>
            <person name="Sone E.D."/>
            <person name="Koren S."/>
            <person name="Silverstein K.A.T."/>
            <person name="Beckman K.B."/>
            <person name="Gohl D.M."/>
        </authorList>
    </citation>
    <scope>NUCLEOTIDE SEQUENCE</scope>
    <source>
        <strain evidence="2">Duluth1</strain>
        <tissue evidence="2">Whole animal</tissue>
    </source>
</reference>
<sequence>MVYNAIWRTSSSYPRNPPKHFQDMAPDGRKDGRTDNAKTISLCLWQGIITVP</sequence>
<dbReference type="AlphaFoldDB" id="A0A9D3YEN1"/>
<proteinExistence type="predicted"/>
<accession>A0A9D3YEN1</accession>
<comment type="caution">
    <text evidence="2">The sequence shown here is derived from an EMBL/GenBank/DDBJ whole genome shotgun (WGS) entry which is preliminary data.</text>
</comment>
<feature type="compositionally biased region" description="Basic and acidic residues" evidence="1">
    <location>
        <begin position="20"/>
        <end position="33"/>
    </location>
</feature>
<evidence type="ECO:0000313" key="3">
    <source>
        <dbReference type="Proteomes" id="UP000828390"/>
    </source>
</evidence>
<dbReference type="Proteomes" id="UP000828390">
    <property type="component" value="Unassembled WGS sequence"/>
</dbReference>
<protein>
    <submittedName>
        <fullName evidence="2">Uncharacterized protein</fullName>
    </submittedName>
</protein>
<dbReference type="EMBL" id="JAIWYP010000016">
    <property type="protein sequence ID" value="KAH3697726.1"/>
    <property type="molecule type" value="Genomic_DNA"/>
</dbReference>
<feature type="region of interest" description="Disordered" evidence="1">
    <location>
        <begin position="14"/>
        <end position="33"/>
    </location>
</feature>
<evidence type="ECO:0000256" key="1">
    <source>
        <dbReference type="SAM" id="MobiDB-lite"/>
    </source>
</evidence>
<keyword evidence="3" id="KW-1185">Reference proteome</keyword>
<gene>
    <name evidence="2" type="ORF">DPMN_085236</name>
</gene>
<organism evidence="2 3">
    <name type="scientific">Dreissena polymorpha</name>
    <name type="common">Zebra mussel</name>
    <name type="synonym">Mytilus polymorpha</name>
    <dbReference type="NCBI Taxonomy" id="45954"/>
    <lineage>
        <taxon>Eukaryota</taxon>
        <taxon>Metazoa</taxon>
        <taxon>Spiralia</taxon>
        <taxon>Lophotrochozoa</taxon>
        <taxon>Mollusca</taxon>
        <taxon>Bivalvia</taxon>
        <taxon>Autobranchia</taxon>
        <taxon>Heteroconchia</taxon>
        <taxon>Euheterodonta</taxon>
        <taxon>Imparidentia</taxon>
        <taxon>Neoheterodontei</taxon>
        <taxon>Myida</taxon>
        <taxon>Dreissenoidea</taxon>
        <taxon>Dreissenidae</taxon>
        <taxon>Dreissena</taxon>
    </lineage>
</organism>
<evidence type="ECO:0000313" key="2">
    <source>
        <dbReference type="EMBL" id="KAH3697726.1"/>
    </source>
</evidence>
<name>A0A9D3YEN1_DREPO</name>